<evidence type="ECO:0000313" key="1">
    <source>
        <dbReference type="EMBL" id="MBE9662043.1"/>
    </source>
</evidence>
<gene>
    <name evidence="1" type="ORF">IRJ16_09120</name>
</gene>
<dbReference type="SUPFAM" id="SSF54637">
    <property type="entry name" value="Thioesterase/thiol ester dehydrase-isomerase"/>
    <property type="match status" value="1"/>
</dbReference>
<proteinExistence type="predicted"/>
<reference evidence="1" key="1">
    <citation type="submission" date="2020-10" db="EMBL/GenBank/DDBJ databases">
        <title>Mucilaginibacter mali sp. nov., isolated from rhizosphere soil of apple orchard.</title>
        <authorList>
            <person name="Lee J.-S."/>
            <person name="Kim H.S."/>
            <person name="Kim J.-S."/>
        </authorList>
    </citation>
    <scope>NUCLEOTIDE SEQUENCE</scope>
    <source>
        <strain evidence="1">KCTC 22746</strain>
    </source>
</reference>
<name>A0A929PVR1_9SPHI</name>
<dbReference type="InterPro" id="IPR016776">
    <property type="entry name" value="ApeP-like_dehydratase"/>
</dbReference>
<dbReference type="Gene3D" id="3.10.129.10">
    <property type="entry name" value="Hotdog Thioesterase"/>
    <property type="match status" value="1"/>
</dbReference>
<dbReference type="InterPro" id="IPR029069">
    <property type="entry name" value="HotDog_dom_sf"/>
</dbReference>
<dbReference type="AlphaFoldDB" id="A0A929PVR1"/>
<comment type="caution">
    <text evidence="1">The sequence shown here is derived from an EMBL/GenBank/DDBJ whole genome shotgun (WGS) entry which is preliminary data.</text>
</comment>
<accession>A0A929PVR1</accession>
<dbReference type="Pfam" id="PF22817">
    <property type="entry name" value="ApeP-like"/>
    <property type="match status" value="1"/>
</dbReference>
<dbReference type="EMBL" id="JADFFL010000003">
    <property type="protein sequence ID" value="MBE9662043.1"/>
    <property type="molecule type" value="Genomic_DNA"/>
</dbReference>
<keyword evidence="2" id="KW-1185">Reference proteome</keyword>
<protein>
    <submittedName>
        <fullName evidence="1">3-hydroxyacyl-ACP dehydratase</fullName>
    </submittedName>
</protein>
<evidence type="ECO:0000313" key="2">
    <source>
        <dbReference type="Proteomes" id="UP000622475"/>
    </source>
</evidence>
<dbReference type="RefSeq" id="WP_194111239.1">
    <property type="nucleotide sequence ID" value="NZ_JADFFL010000003.1"/>
</dbReference>
<dbReference type="Proteomes" id="UP000622475">
    <property type="component" value="Unassembled WGS sequence"/>
</dbReference>
<organism evidence="1 2">
    <name type="scientific">Mucilaginibacter myungsuensis</name>
    <dbReference type="NCBI Taxonomy" id="649104"/>
    <lineage>
        <taxon>Bacteria</taxon>
        <taxon>Pseudomonadati</taxon>
        <taxon>Bacteroidota</taxon>
        <taxon>Sphingobacteriia</taxon>
        <taxon>Sphingobacteriales</taxon>
        <taxon>Sphingobacteriaceae</taxon>
        <taxon>Mucilaginibacter</taxon>
    </lineage>
</organism>
<sequence length="140" mass="14874">MLVPQEDILTLIPQRPPFVMISTLIESNETSSTTTFTIPSDNVLVENGKLSEAGLLENIAQTAAAGTGYAAQQNGAGVKDGYIGAIKNLEVFDRAKIGDTIVTTITIEDQIFDATLIAGSVKLNGQLIAQCQMKIFISSN</sequence>